<gene>
    <name evidence="12" type="ORF">THII_3049</name>
</gene>
<keyword evidence="13" id="KW-1185">Reference proteome</keyword>
<reference evidence="12 13" key="1">
    <citation type="journal article" date="2014" name="ISME J.">
        <title>Ecophysiology of Thioploca ingrica as revealed by the complete genome sequence supplemented with proteomic evidence.</title>
        <authorList>
            <person name="Kojima H."/>
            <person name="Ogura Y."/>
            <person name="Yamamoto N."/>
            <person name="Togashi T."/>
            <person name="Mori H."/>
            <person name="Watanabe T."/>
            <person name="Nemoto F."/>
            <person name="Kurokawa K."/>
            <person name="Hayashi T."/>
            <person name="Fukui M."/>
        </authorList>
    </citation>
    <scope>NUCLEOTIDE SEQUENCE [LARGE SCALE GENOMIC DNA]</scope>
</reference>
<evidence type="ECO:0000256" key="2">
    <source>
        <dbReference type="ARBA" id="ARBA00017703"/>
    </source>
</evidence>
<evidence type="ECO:0000313" key="13">
    <source>
        <dbReference type="Proteomes" id="UP000031623"/>
    </source>
</evidence>
<dbReference type="PANTHER" id="PTHR34388">
    <property type="entry name" value="DNA POLYMERASE III SUBUNIT DELTA"/>
    <property type="match status" value="1"/>
</dbReference>
<feature type="domain" description="DNA polymerase III delta N-terminal" evidence="10">
    <location>
        <begin position="21"/>
        <end position="137"/>
    </location>
</feature>
<evidence type="ECO:0000259" key="11">
    <source>
        <dbReference type="Pfam" id="PF14840"/>
    </source>
</evidence>
<dbReference type="SUPFAM" id="SSF48019">
    <property type="entry name" value="post-AAA+ oligomerization domain-like"/>
    <property type="match status" value="1"/>
</dbReference>
<evidence type="ECO:0000256" key="1">
    <source>
        <dbReference type="ARBA" id="ARBA00012417"/>
    </source>
</evidence>
<dbReference type="Pfam" id="PF06144">
    <property type="entry name" value="DNA_pol3_delta"/>
    <property type="match status" value="1"/>
</dbReference>
<dbReference type="Gene3D" id="1.20.272.10">
    <property type="match status" value="1"/>
</dbReference>
<dbReference type="GO" id="GO:0003887">
    <property type="term" value="F:DNA-directed DNA polymerase activity"/>
    <property type="evidence" value="ECO:0007669"/>
    <property type="project" value="UniProtKB-UniRule"/>
</dbReference>
<dbReference type="HOGENOM" id="CLU_044694_0_0_6"/>
<dbReference type="GO" id="GO:0009360">
    <property type="term" value="C:DNA polymerase III complex"/>
    <property type="evidence" value="ECO:0007669"/>
    <property type="project" value="UniProtKB-UniRule"/>
</dbReference>
<dbReference type="PANTHER" id="PTHR34388:SF1">
    <property type="entry name" value="DNA POLYMERASE III SUBUNIT DELTA"/>
    <property type="match status" value="1"/>
</dbReference>
<dbReference type="GO" id="GO:0003677">
    <property type="term" value="F:DNA binding"/>
    <property type="evidence" value="ECO:0007669"/>
    <property type="project" value="InterPro"/>
</dbReference>
<name>A0A090BVS1_9GAMM</name>
<dbReference type="EC" id="2.7.7.7" evidence="1 9"/>
<evidence type="ECO:0000256" key="6">
    <source>
        <dbReference type="ARBA" id="ARBA00022932"/>
    </source>
</evidence>
<evidence type="ECO:0000256" key="3">
    <source>
        <dbReference type="ARBA" id="ARBA00022679"/>
    </source>
</evidence>
<evidence type="ECO:0000313" key="12">
    <source>
        <dbReference type="EMBL" id="BAP57346.1"/>
    </source>
</evidence>
<dbReference type="NCBIfam" id="TIGR01128">
    <property type="entry name" value="holA"/>
    <property type="match status" value="1"/>
</dbReference>
<dbReference type="InterPro" id="IPR005790">
    <property type="entry name" value="DNA_polIII_delta"/>
</dbReference>
<comment type="similarity">
    <text evidence="7">Belongs to the DNA polymerase HolA subunit family.</text>
</comment>
<dbReference type="Proteomes" id="UP000031623">
    <property type="component" value="Chromosome"/>
</dbReference>
<dbReference type="SUPFAM" id="SSF52540">
    <property type="entry name" value="P-loop containing nucleoside triphosphate hydrolases"/>
    <property type="match status" value="1"/>
</dbReference>
<evidence type="ECO:0000256" key="9">
    <source>
        <dbReference type="NCBIfam" id="TIGR01128"/>
    </source>
</evidence>
<accession>A0A090BVS1</accession>
<dbReference type="InterPro" id="IPR027417">
    <property type="entry name" value="P-loop_NTPase"/>
</dbReference>
<keyword evidence="6" id="KW-0239">DNA-directed DNA polymerase</keyword>
<keyword evidence="5" id="KW-0235">DNA replication</keyword>
<dbReference type="InterPro" id="IPR010372">
    <property type="entry name" value="DNA_pol3_delta_N"/>
</dbReference>
<protein>
    <recommendedName>
        <fullName evidence="2 9">DNA polymerase III subunit delta</fullName>
        <ecNumber evidence="1 9">2.7.7.7</ecNumber>
    </recommendedName>
</protein>
<evidence type="ECO:0000259" key="10">
    <source>
        <dbReference type="Pfam" id="PF06144"/>
    </source>
</evidence>
<evidence type="ECO:0000256" key="5">
    <source>
        <dbReference type="ARBA" id="ARBA00022705"/>
    </source>
</evidence>
<proteinExistence type="inferred from homology"/>
<organism evidence="12 13">
    <name type="scientific">Thioploca ingrica</name>
    <dbReference type="NCBI Taxonomy" id="40754"/>
    <lineage>
        <taxon>Bacteria</taxon>
        <taxon>Pseudomonadati</taxon>
        <taxon>Pseudomonadota</taxon>
        <taxon>Gammaproteobacteria</taxon>
        <taxon>Thiotrichales</taxon>
        <taxon>Thiotrichaceae</taxon>
        <taxon>Thioploca</taxon>
    </lineage>
</organism>
<dbReference type="CDD" id="cd18138">
    <property type="entry name" value="HLD_clamp_pol_III_delta"/>
    <property type="match status" value="1"/>
</dbReference>
<dbReference type="Gene3D" id="1.10.8.60">
    <property type="match status" value="1"/>
</dbReference>
<dbReference type="GO" id="GO:0006261">
    <property type="term" value="P:DNA-templated DNA replication"/>
    <property type="evidence" value="ECO:0007669"/>
    <property type="project" value="TreeGrafter"/>
</dbReference>
<keyword evidence="3" id="KW-0808">Transferase</keyword>
<keyword evidence="4" id="KW-0548">Nucleotidyltransferase</keyword>
<dbReference type="KEGG" id="tig:THII_3049"/>
<dbReference type="STRING" id="40754.THII_3049"/>
<comment type="catalytic activity">
    <reaction evidence="8">
        <text>DNA(n) + a 2'-deoxyribonucleoside 5'-triphosphate = DNA(n+1) + diphosphate</text>
        <dbReference type="Rhea" id="RHEA:22508"/>
        <dbReference type="Rhea" id="RHEA-COMP:17339"/>
        <dbReference type="Rhea" id="RHEA-COMP:17340"/>
        <dbReference type="ChEBI" id="CHEBI:33019"/>
        <dbReference type="ChEBI" id="CHEBI:61560"/>
        <dbReference type="ChEBI" id="CHEBI:173112"/>
        <dbReference type="EC" id="2.7.7.7"/>
    </reaction>
</comment>
<dbReference type="InterPro" id="IPR032780">
    <property type="entry name" value="DNA_pol3_delt_C"/>
</dbReference>
<feature type="domain" description="DNA polymerase III subunit delta C-terminal" evidence="11">
    <location>
        <begin position="215"/>
        <end position="339"/>
    </location>
</feature>
<evidence type="ECO:0000256" key="8">
    <source>
        <dbReference type="ARBA" id="ARBA00049244"/>
    </source>
</evidence>
<sequence length="344" mass="38981">MKLKSAQLGQHLQRYGLAPIYLLTGDEPLQLNECADTLRTFARQQGFSERIVLTVEVGFDWNNLIQYANNLSLFASKRLLEVHLNNKLPGNEGSQVLITYVNHLSPQNLLLIIAQKLDTNQQKTKWFTTVDNQGIIIPITTLEGSLLATWITQRLSQSSLQATVEAINIIAERCQGHLLAAAQEIEKLSLLYGASTIDTAQVLEVVADSARFELFAWIDTVLKGEVQQSIRQLAGLRGEGVEPVLITWILNREIRQLCQITYALRQDHLPQQQVFKTYQVWQSRQETVLKAISRYPQSRIWQQFLTKIVKIEQIVKGSAVGNPWDELQRLSLQIAGKNLFNLSP</sequence>
<dbReference type="InterPro" id="IPR008921">
    <property type="entry name" value="DNA_pol3_clamp-load_cplx_C"/>
</dbReference>
<dbReference type="OrthoDB" id="9770982at2"/>
<dbReference type="Pfam" id="PF14840">
    <property type="entry name" value="DNA_pol3_delt_C"/>
    <property type="match status" value="1"/>
</dbReference>
<dbReference type="AlphaFoldDB" id="A0A090BVS1"/>
<dbReference type="Gene3D" id="3.40.50.300">
    <property type="entry name" value="P-loop containing nucleotide triphosphate hydrolases"/>
    <property type="match status" value="1"/>
</dbReference>
<evidence type="ECO:0000256" key="4">
    <source>
        <dbReference type="ARBA" id="ARBA00022695"/>
    </source>
</evidence>
<dbReference type="EMBL" id="AP014633">
    <property type="protein sequence ID" value="BAP57346.1"/>
    <property type="molecule type" value="Genomic_DNA"/>
</dbReference>
<evidence type="ECO:0000256" key="7">
    <source>
        <dbReference type="ARBA" id="ARBA00034754"/>
    </source>
</evidence>